<keyword evidence="2" id="KW-1185">Reference proteome</keyword>
<feature type="non-terminal residue" evidence="1">
    <location>
        <position position="78"/>
    </location>
</feature>
<dbReference type="AlphaFoldDB" id="A0A7K4JZS6"/>
<dbReference type="PANTHER" id="PTHR47079">
    <property type="entry name" value="REGULATOR OF G-PROTEIN SIGNALING PROTEIN-LIKE"/>
    <property type="match status" value="1"/>
</dbReference>
<evidence type="ECO:0000313" key="1">
    <source>
        <dbReference type="EMBL" id="NWI09494.1"/>
    </source>
</evidence>
<dbReference type="PANTHER" id="PTHR47079:SF1">
    <property type="entry name" value="REGULATOR OF G-PROTEIN SIGNALING PROTEIN-LIKE"/>
    <property type="match status" value="1"/>
</dbReference>
<dbReference type="OrthoDB" id="9644022at2759"/>
<name>A0A7K4JZS6_9AVES</name>
<proteinExistence type="predicted"/>
<dbReference type="EMBL" id="VWPX01002690">
    <property type="protein sequence ID" value="NWI09494.1"/>
    <property type="molecule type" value="Genomic_DNA"/>
</dbReference>
<accession>A0A7K4JZS6</accession>
<feature type="non-terminal residue" evidence="1">
    <location>
        <position position="1"/>
    </location>
</feature>
<sequence>RLFKNRLITVNFLVNDLHFYLEIDKFFKLADAAKAIADCSKQQNQAVAFLKNKVTIISNVFLNSDIPPKLRVRSWDPP</sequence>
<dbReference type="InterPro" id="IPR053282">
    <property type="entry name" value="RGS_domain-containing"/>
</dbReference>
<protein>
    <submittedName>
        <fullName evidence="1">RGSL protein</fullName>
    </submittedName>
</protein>
<reference evidence="1 2" key="1">
    <citation type="submission" date="2019-09" db="EMBL/GenBank/DDBJ databases">
        <title>Bird 10,000 Genomes (B10K) Project - Family phase.</title>
        <authorList>
            <person name="Zhang G."/>
        </authorList>
    </citation>
    <scope>NUCLEOTIDE SEQUENCE [LARGE SCALE GENOMIC DNA]</scope>
    <source>
        <strain evidence="1">B10K-MSB-42743</strain>
        <tissue evidence="1">Heart</tissue>
    </source>
</reference>
<gene>
    <name evidence="1" type="primary">Rgsl1_1</name>
    <name evidence="1" type="ORF">CRYSOU_R14542</name>
</gene>
<organism evidence="1 2">
    <name type="scientific">Crypturellus soui</name>
    <dbReference type="NCBI Taxonomy" id="458187"/>
    <lineage>
        <taxon>Eukaryota</taxon>
        <taxon>Metazoa</taxon>
        <taxon>Chordata</taxon>
        <taxon>Craniata</taxon>
        <taxon>Vertebrata</taxon>
        <taxon>Euteleostomi</taxon>
        <taxon>Archelosauria</taxon>
        <taxon>Archosauria</taxon>
        <taxon>Dinosauria</taxon>
        <taxon>Saurischia</taxon>
        <taxon>Theropoda</taxon>
        <taxon>Coelurosauria</taxon>
        <taxon>Aves</taxon>
        <taxon>Palaeognathae</taxon>
        <taxon>Tinamiformes</taxon>
        <taxon>Tinamidae</taxon>
        <taxon>Crypturellus</taxon>
    </lineage>
</organism>
<dbReference type="Proteomes" id="UP000545332">
    <property type="component" value="Unassembled WGS sequence"/>
</dbReference>
<evidence type="ECO:0000313" key="2">
    <source>
        <dbReference type="Proteomes" id="UP000545332"/>
    </source>
</evidence>
<comment type="caution">
    <text evidence="1">The sequence shown here is derived from an EMBL/GenBank/DDBJ whole genome shotgun (WGS) entry which is preliminary data.</text>
</comment>